<dbReference type="InterPro" id="IPR039607">
    <property type="entry name" value="VQ_8/17/18/20/21/25"/>
</dbReference>
<organism evidence="3 4">
    <name type="scientific">Punica granatum</name>
    <name type="common">Pomegranate</name>
    <dbReference type="NCBI Taxonomy" id="22663"/>
    <lineage>
        <taxon>Eukaryota</taxon>
        <taxon>Viridiplantae</taxon>
        <taxon>Streptophyta</taxon>
        <taxon>Embryophyta</taxon>
        <taxon>Tracheophyta</taxon>
        <taxon>Spermatophyta</taxon>
        <taxon>Magnoliopsida</taxon>
        <taxon>eudicotyledons</taxon>
        <taxon>Gunneridae</taxon>
        <taxon>Pentapetalae</taxon>
        <taxon>rosids</taxon>
        <taxon>malvids</taxon>
        <taxon>Myrtales</taxon>
        <taxon>Lythraceae</taxon>
        <taxon>Punica</taxon>
    </lineage>
</organism>
<dbReference type="RefSeq" id="XP_031401878.1">
    <property type="nucleotide sequence ID" value="XM_031546018.1"/>
</dbReference>
<proteinExistence type="predicted"/>
<reference evidence="4" key="2">
    <citation type="submission" date="2025-08" db="UniProtKB">
        <authorList>
            <consortium name="RefSeq"/>
        </authorList>
    </citation>
    <scope>IDENTIFICATION</scope>
    <source>
        <tissue evidence="4">Leaf</tissue>
    </source>
</reference>
<evidence type="ECO:0000313" key="4">
    <source>
        <dbReference type="RefSeq" id="XP_031401878.1"/>
    </source>
</evidence>
<feature type="domain" description="VQ" evidence="2">
    <location>
        <begin position="82"/>
        <end position="107"/>
    </location>
</feature>
<gene>
    <name evidence="4" type="primary">LOC116211570</name>
</gene>
<dbReference type="InterPro" id="IPR008889">
    <property type="entry name" value="VQ"/>
</dbReference>
<evidence type="ECO:0000313" key="3">
    <source>
        <dbReference type="Proteomes" id="UP000515151"/>
    </source>
</evidence>
<feature type="region of interest" description="Disordered" evidence="1">
    <location>
        <begin position="99"/>
        <end position="119"/>
    </location>
</feature>
<dbReference type="OrthoDB" id="1518325at2759"/>
<sequence length="229" mass="24539">MEQPREFSGAGGDGWRPPQPPPRPSRSPRRELPLQGPRPSPLQVSKPSHKIKKPLPRPPQQLHKAAALPPPELMQPVIIYSVSPKVIHVEESKFMSTVQRLTGPSPGPGASSGAVSPAARLASIERASPTERDRGGGGLNLSDEDVMDIMDILEGVELGQIPGILSPAPGTLPPVPPMLFSPAQPQQNMSFLQDLSPFWHSSPSSAFLSAPIIFSPSPSSVDLFNLLEF</sequence>
<dbReference type="PANTHER" id="PTHR33143">
    <property type="entry name" value="F16F4.1 PROTEIN-RELATED"/>
    <property type="match status" value="1"/>
</dbReference>
<dbReference type="Pfam" id="PF05678">
    <property type="entry name" value="VQ"/>
    <property type="match status" value="1"/>
</dbReference>
<protein>
    <submittedName>
        <fullName evidence="4">Protein MKS1-like</fullName>
    </submittedName>
</protein>
<keyword evidence="3" id="KW-1185">Reference proteome</keyword>
<reference evidence="3" key="1">
    <citation type="journal article" date="2020" name="Plant Biotechnol. J.">
        <title>The pomegranate (Punica granatum L.) draft genome dissects genetic divergence between soft- and hard-seeded cultivars.</title>
        <authorList>
            <person name="Luo X."/>
            <person name="Li H."/>
            <person name="Wu Z."/>
            <person name="Yao W."/>
            <person name="Zhao P."/>
            <person name="Cao D."/>
            <person name="Yu H."/>
            <person name="Li K."/>
            <person name="Poudel K."/>
            <person name="Zhao D."/>
            <person name="Zhang F."/>
            <person name="Xia X."/>
            <person name="Chen L."/>
            <person name="Wang Q."/>
            <person name="Jing D."/>
            <person name="Cao S."/>
        </authorList>
    </citation>
    <scope>NUCLEOTIDE SEQUENCE [LARGE SCALE GENOMIC DNA]</scope>
    <source>
        <strain evidence="3">cv. Tunisia</strain>
    </source>
</reference>
<dbReference type="GO" id="GO:0005634">
    <property type="term" value="C:nucleus"/>
    <property type="evidence" value="ECO:0007669"/>
    <property type="project" value="TreeGrafter"/>
</dbReference>
<feature type="compositionally biased region" description="Low complexity" evidence="1">
    <location>
        <begin position="108"/>
        <end position="119"/>
    </location>
</feature>
<accession>A0A6P8E9J2</accession>
<dbReference type="PANTHER" id="PTHR33143:SF50">
    <property type="entry name" value="PROTEIN MKS1"/>
    <property type="match status" value="1"/>
</dbReference>
<evidence type="ECO:0000256" key="1">
    <source>
        <dbReference type="SAM" id="MobiDB-lite"/>
    </source>
</evidence>
<dbReference type="GeneID" id="116211570"/>
<feature type="region of interest" description="Disordered" evidence="1">
    <location>
        <begin position="1"/>
        <end position="64"/>
    </location>
</feature>
<dbReference type="Proteomes" id="UP000515151">
    <property type="component" value="Chromosome 6"/>
</dbReference>
<dbReference type="AlphaFoldDB" id="A0A6P8E9J2"/>
<evidence type="ECO:0000259" key="2">
    <source>
        <dbReference type="Pfam" id="PF05678"/>
    </source>
</evidence>
<name>A0A6P8E9J2_PUNGR</name>